<protein>
    <submittedName>
        <fullName evidence="2">Retrovirus-related Pol polyprotein from type-2 retrotransposable element R2DM</fullName>
    </submittedName>
</protein>
<evidence type="ECO:0000313" key="2">
    <source>
        <dbReference type="EMBL" id="KAL0289203.1"/>
    </source>
</evidence>
<proteinExistence type="predicted"/>
<dbReference type="PANTHER" id="PTHR33116:SF84">
    <property type="entry name" value="RNA-DIRECTED DNA POLYMERASE"/>
    <property type="match status" value="1"/>
</dbReference>
<dbReference type="InterPro" id="IPR043502">
    <property type="entry name" value="DNA/RNA_pol_sf"/>
</dbReference>
<accession>A0AAW2J623</accession>
<dbReference type="InterPro" id="IPR026960">
    <property type="entry name" value="RVT-Znf"/>
</dbReference>
<dbReference type="PROSITE" id="PS50878">
    <property type="entry name" value="RT_POL"/>
    <property type="match status" value="1"/>
</dbReference>
<evidence type="ECO:0000259" key="1">
    <source>
        <dbReference type="PROSITE" id="PS50878"/>
    </source>
</evidence>
<organism evidence="2">
    <name type="scientific">Sesamum radiatum</name>
    <name type="common">Black benniseed</name>
    <dbReference type="NCBI Taxonomy" id="300843"/>
    <lineage>
        <taxon>Eukaryota</taxon>
        <taxon>Viridiplantae</taxon>
        <taxon>Streptophyta</taxon>
        <taxon>Embryophyta</taxon>
        <taxon>Tracheophyta</taxon>
        <taxon>Spermatophyta</taxon>
        <taxon>Magnoliopsida</taxon>
        <taxon>eudicotyledons</taxon>
        <taxon>Gunneridae</taxon>
        <taxon>Pentapetalae</taxon>
        <taxon>asterids</taxon>
        <taxon>lamiids</taxon>
        <taxon>Lamiales</taxon>
        <taxon>Pedaliaceae</taxon>
        <taxon>Sesamum</taxon>
    </lineage>
</organism>
<dbReference type="Pfam" id="PF13966">
    <property type="entry name" value="zf-RVT"/>
    <property type="match status" value="1"/>
</dbReference>
<comment type="caution">
    <text evidence="2">The sequence shown here is derived from an EMBL/GenBank/DDBJ whole genome shotgun (WGS) entry which is preliminary data.</text>
</comment>
<reference evidence="2" key="1">
    <citation type="submission" date="2020-06" db="EMBL/GenBank/DDBJ databases">
        <authorList>
            <person name="Li T."/>
            <person name="Hu X."/>
            <person name="Zhang T."/>
            <person name="Song X."/>
            <person name="Zhang H."/>
            <person name="Dai N."/>
            <person name="Sheng W."/>
            <person name="Hou X."/>
            <person name="Wei L."/>
        </authorList>
    </citation>
    <scope>NUCLEOTIDE SEQUENCE</scope>
    <source>
        <strain evidence="2">G02</strain>
        <tissue evidence="2">Leaf</tissue>
    </source>
</reference>
<dbReference type="Pfam" id="PF00078">
    <property type="entry name" value="RVT_1"/>
    <property type="match status" value="1"/>
</dbReference>
<gene>
    <name evidence="2" type="ORF">Sradi_7077600</name>
</gene>
<dbReference type="InterPro" id="IPR000477">
    <property type="entry name" value="RT_dom"/>
</dbReference>
<dbReference type="SUPFAM" id="SSF56672">
    <property type="entry name" value="DNA/RNA polymerases"/>
    <property type="match status" value="1"/>
</dbReference>
<dbReference type="CDD" id="cd01650">
    <property type="entry name" value="RT_nLTR_like"/>
    <property type="match status" value="1"/>
</dbReference>
<dbReference type="PANTHER" id="PTHR33116">
    <property type="entry name" value="REVERSE TRANSCRIPTASE ZINC-BINDING DOMAIN-CONTAINING PROTEIN-RELATED-RELATED"/>
    <property type="match status" value="1"/>
</dbReference>
<dbReference type="AlphaFoldDB" id="A0AAW2J623"/>
<name>A0AAW2J623_SESRA</name>
<dbReference type="EMBL" id="JACGWJ010000715">
    <property type="protein sequence ID" value="KAL0289203.1"/>
    <property type="molecule type" value="Genomic_DNA"/>
</dbReference>
<sequence>MAKWPDHYYLCSTPRTSDHSPLILCSEAAETSAKRLFRFDNFLADSPVFLQRVHSIWRHHIEGTRMYAVVKKLKLLKPIFREMRRSKGDLHDNVAAAAVFLAEAQSLQQQYLHNEDLSLLERCCRLIYLKAVQQEQSFLRQRAKLTWLKEGDMCSRVFFRKVKARRAIFKVYQIHSQDGVLLTDRQDISHEFVSFYERLLGGEQSASPISLGYLTPYLKHQLRPDEADRLVAPITESDIKLALFSIPDDKASGPDGYSSCFFKRAWPVIGPEVTLAIQEFFSSGRLLKQVNATLLCLIPKVQLPSGVTDFRPISCCNILYKLITKILVSRLALILDKLVHVNQTAFVPNRQISDNILLVQELFAGYNQKKFPPCCAMKVDLRKAFDSVNWGFLQAALMLFNFPPQFMQWITECVTTPSFSLSLNGGICGFFKGARGLRQGDPLSPYLFVIVMEVLNVSMTARIQQDQCFSYHWRCKELSLAMLCFADDLLLFSKADPHSVSILKEVLDGFGIVSGLVANAAKSHVILSRAAMALAPTILTITGFQLGSLPFRYLGLPIVSSKLTIADCQPLLSKVDERISGWGPTNYRIITVLEKKLRRFLWQGTTGAGFAKVSWHAVCLPKDCGGLGIPNLLALNQSLMCKHLWDILTQNMNSIWVQWVFQYRLHSRSLWDVAASGHWSWKRLIKLLPYLRPMLQFLVGNGEVFYLWSDPWHHLGALGAKFPRAPMVTGLPKTSKLSKVISEGNWNWPSPTSTEVMAIMEQLPPIHVGEDRILWSNSSGVFSTSSAYKLFTTETNKVSWFALLRGPFKIPRNLFILWLTILDKLSTGDKAWLNIPSPECCLCSTGELEDRSHMYFQCSFSKKCLIILKLKVKFLWPHLDWDRGLQWAQSHFRGRHLITAAHRATLASLVYHIWRERNQRRFVGTATTPVEVAHMVENQVRLRIQSENLSPTNVQTSVLFRIWNIAV</sequence>
<feature type="domain" description="Reverse transcriptase" evidence="1">
    <location>
        <begin position="279"/>
        <end position="558"/>
    </location>
</feature>
<reference evidence="2" key="2">
    <citation type="journal article" date="2024" name="Plant">
        <title>Genomic evolution and insights into agronomic trait innovations of Sesamum species.</title>
        <authorList>
            <person name="Miao H."/>
            <person name="Wang L."/>
            <person name="Qu L."/>
            <person name="Liu H."/>
            <person name="Sun Y."/>
            <person name="Le M."/>
            <person name="Wang Q."/>
            <person name="Wei S."/>
            <person name="Zheng Y."/>
            <person name="Lin W."/>
            <person name="Duan Y."/>
            <person name="Cao H."/>
            <person name="Xiong S."/>
            <person name="Wang X."/>
            <person name="Wei L."/>
            <person name="Li C."/>
            <person name="Ma Q."/>
            <person name="Ju M."/>
            <person name="Zhao R."/>
            <person name="Li G."/>
            <person name="Mu C."/>
            <person name="Tian Q."/>
            <person name="Mei H."/>
            <person name="Zhang T."/>
            <person name="Gao T."/>
            <person name="Zhang H."/>
        </authorList>
    </citation>
    <scope>NUCLEOTIDE SEQUENCE</scope>
    <source>
        <strain evidence="2">G02</strain>
    </source>
</reference>